<feature type="compositionally biased region" description="Basic and acidic residues" evidence="9">
    <location>
        <begin position="440"/>
        <end position="454"/>
    </location>
</feature>
<dbReference type="GO" id="GO:0033202">
    <property type="term" value="C:DNA helicase complex"/>
    <property type="evidence" value="ECO:0007669"/>
    <property type="project" value="TreeGrafter"/>
</dbReference>
<dbReference type="PROSITE" id="PS51217">
    <property type="entry name" value="UVRD_HELICASE_CTER"/>
    <property type="match status" value="1"/>
</dbReference>
<evidence type="ECO:0000259" key="11">
    <source>
        <dbReference type="PROSITE" id="PS51217"/>
    </source>
</evidence>
<dbReference type="InterPro" id="IPR014017">
    <property type="entry name" value="DNA_helicase_UvrD-like_C"/>
</dbReference>
<dbReference type="Pfam" id="PF21196">
    <property type="entry name" value="PcrA_UvrD_tudor"/>
    <property type="match status" value="1"/>
</dbReference>
<dbReference type="InterPro" id="IPR000212">
    <property type="entry name" value="DNA_helicase_UvrD/REP"/>
</dbReference>
<evidence type="ECO:0000259" key="10">
    <source>
        <dbReference type="PROSITE" id="PS51198"/>
    </source>
</evidence>
<organism evidence="12">
    <name type="scientific">marine metagenome</name>
    <dbReference type="NCBI Taxonomy" id="408172"/>
    <lineage>
        <taxon>unclassified sequences</taxon>
        <taxon>metagenomes</taxon>
        <taxon>ecological metagenomes</taxon>
    </lineage>
</organism>
<evidence type="ECO:0000256" key="4">
    <source>
        <dbReference type="ARBA" id="ARBA00022840"/>
    </source>
</evidence>
<reference evidence="12" key="1">
    <citation type="submission" date="2018-05" db="EMBL/GenBank/DDBJ databases">
        <authorList>
            <person name="Lanie J.A."/>
            <person name="Ng W.-L."/>
            <person name="Kazmierczak K.M."/>
            <person name="Andrzejewski T.M."/>
            <person name="Davidsen T.M."/>
            <person name="Wayne K.J."/>
            <person name="Tettelin H."/>
            <person name="Glass J.I."/>
            <person name="Rusch D."/>
            <person name="Podicherti R."/>
            <person name="Tsui H.-C.T."/>
            <person name="Winkler M.E."/>
        </authorList>
    </citation>
    <scope>NUCLEOTIDE SEQUENCE</scope>
</reference>
<feature type="compositionally biased region" description="Polar residues" evidence="9">
    <location>
        <begin position="461"/>
        <end position="473"/>
    </location>
</feature>
<feature type="region of interest" description="Disordered" evidence="9">
    <location>
        <begin position="430"/>
        <end position="478"/>
    </location>
</feature>
<feature type="domain" description="UvrD-like helicase C-terminal" evidence="11">
    <location>
        <begin position="72"/>
        <end position="349"/>
    </location>
</feature>
<keyword evidence="3" id="KW-0347">Helicase</keyword>
<dbReference type="SUPFAM" id="SSF52540">
    <property type="entry name" value="P-loop containing nucleoside triphosphate hydrolases"/>
    <property type="match status" value="1"/>
</dbReference>
<keyword evidence="2" id="KW-0378">Hydrolase</keyword>
<feature type="domain" description="UvrD-like helicase ATP-binding" evidence="10">
    <location>
        <begin position="1"/>
        <end position="71"/>
    </location>
</feature>
<dbReference type="GO" id="GO:0000725">
    <property type="term" value="P:recombinational repair"/>
    <property type="evidence" value="ECO:0007669"/>
    <property type="project" value="TreeGrafter"/>
</dbReference>
<sequence>YFMVDEFQDTNVAQYSIAKMITETSRNLCVVGDPDQSIYSWRNADIRNILSFQSDFPEAKILPLEQNYRSSQNILSAAKNVIAQNKQRVEKNLWTSNDKGSLISLDEAYDEEEEARKVIKEIQRLADNGEYSLSDFAVMYRVNAQSRSFEMGCQRFGVPYQIVGGIKFYHRREIKDITSYLRVVLNPDDDISIGRIINVPPRGIGQRTLSEISRVARQTDKSLYESIKAISSADEVSHQLGNRAINSLNQFISCIDQIKNASSELDIMQLIDITMSETGYRKYINNDENAEERLENIQEYRNSSREYSSVPALEGLVGFLEGISLISDIDTLEDDTDSITLITLHQSKGLEFPIVFITGMEEGLLPHIRSLDSGSPEELEEERRLFYVGLTRAEQKLFLTRAFRRGFRGSYEPTVPSRFLSDIPASSLINNLPNNKSSKPRPETPENILDFRRDQSRRRTPSQVTTNTSNTDRSVSKPIRKKKIVNKINISKSNEGPKFQIGDKVIHGQFGNGIVMACDPSGDDLQITVAFKDGGGIKKLLQSLAKLKKN</sequence>
<evidence type="ECO:0000256" key="9">
    <source>
        <dbReference type="SAM" id="MobiDB-lite"/>
    </source>
</evidence>
<dbReference type="GO" id="GO:0003677">
    <property type="term" value="F:DNA binding"/>
    <property type="evidence" value="ECO:0007669"/>
    <property type="project" value="InterPro"/>
</dbReference>
<dbReference type="PANTHER" id="PTHR11070:SF2">
    <property type="entry name" value="ATP-DEPENDENT DNA HELICASE SRS2"/>
    <property type="match status" value="1"/>
</dbReference>
<evidence type="ECO:0000256" key="8">
    <source>
        <dbReference type="ARBA" id="ARBA00048988"/>
    </source>
</evidence>
<dbReference type="PANTHER" id="PTHR11070">
    <property type="entry name" value="UVRD / RECB / PCRA DNA HELICASE FAMILY MEMBER"/>
    <property type="match status" value="1"/>
</dbReference>
<dbReference type="FunFam" id="1.10.486.10:FF:000003">
    <property type="entry name" value="ATP-dependent DNA helicase"/>
    <property type="match status" value="1"/>
</dbReference>
<accession>A0A382D9D1</accession>
<dbReference type="Pfam" id="PF00580">
    <property type="entry name" value="UvrD-helicase"/>
    <property type="match status" value="1"/>
</dbReference>
<dbReference type="InterPro" id="IPR027417">
    <property type="entry name" value="P-loop_NTPase"/>
</dbReference>
<dbReference type="PROSITE" id="PS51198">
    <property type="entry name" value="UVRD_HELICASE_ATP_BIND"/>
    <property type="match status" value="1"/>
</dbReference>
<evidence type="ECO:0000256" key="7">
    <source>
        <dbReference type="ARBA" id="ARBA00034808"/>
    </source>
</evidence>
<dbReference type="GO" id="GO:0016787">
    <property type="term" value="F:hydrolase activity"/>
    <property type="evidence" value="ECO:0007669"/>
    <property type="project" value="UniProtKB-KW"/>
</dbReference>
<gene>
    <name evidence="12" type="ORF">METZ01_LOCUS187488</name>
</gene>
<evidence type="ECO:0000256" key="5">
    <source>
        <dbReference type="ARBA" id="ARBA00023235"/>
    </source>
</evidence>
<dbReference type="GO" id="GO:0005829">
    <property type="term" value="C:cytosol"/>
    <property type="evidence" value="ECO:0007669"/>
    <property type="project" value="TreeGrafter"/>
</dbReference>
<dbReference type="GO" id="GO:0005524">
    <property type="term" value="F:ATP binding"/>
    <property type="evidence" value="ECO:0007669"/>
    <property type="project" value="UniProtKB-KW"/>
</dbReference>
<evidence type="ECO:0000256" key="1">
    <source>
        <dbReference type="ARBA" id="ARBA00022741"/>
    </source>
</evidence>
<comment type="catalytic activity">
    <reaction evidence="8">
        <text>ATP + H2O = ADP + phosphate + H(+)</text>
        <dbReference type="Rhea" id="RHEA:13065"/>
        <dbReference type="ChEBI" id="CHEBI:15377"/>
        <dbReference type="ChEBI" id="CHEBI:15378"/>
        <dbReference type="ChEBI" id="CHEBI:30616"/>
        <dbReference type="ChEBI" id="CHEBI:43474"/>
        <dbReference type="ChEBI" id="CHEBI:456216"/>
        <dbReference type="EC" id="5.6.2.4"/>
    </reaction>
</comment>
<evidence type="ECO:0000256" key="6">
    <source>
        <dbReference type="ARBA" id="ARBA00034617"/>
    </source>
</evidence>
<dbReference type="Gene3D" id="3.40.50.300">
    <property type="entry name" value="P-loop containing nucleotide triphosphate hydrolases"/>
    <property type="match status" value="2"/>
</dbReference>
<comment type="catalytic activity">
    <reaction evidence="6">
        <text>Couples ATP hydrolysis with the unwinding of duplex DNA by translocating in the 3'-5' direction.</text>
        <dbReference type="EC" id="5.6.2.4"/>
    </reaction>
</comment>
<evidence type="ECO:0000256" key="2">
    <source>
        <dbReference type="ARBA" id="ARBA00022801"/>
    </source>
</evidence>
<dbReference type="GO" id="GO:0043138">
    <property type="term" value="F:3'-5' DNA helicase activity"/>
    <property type="evidence" value="ECO:0007669"/>
    <property type="project" value="UniProtKB-EC"/>
</dbReference>
<proteinExistence type="predicted"/>
<name>A0A382D9D1_9ZZZZ</name>
<dbReference type="EMBL" id="UINC01038115">
    <property type="protein sequence ID" value="SVB34634.1"/>
    <property type="molecule type" value="Genomic_DNA"/>
</dbReference>
<keyword evidence="4" id="KW-0067">ATP-binding</keyword>
<evidence type="ECO:0000313" key="12">
    <source>
        <dbReference type="EMBL" id="SVB34634.1"/>
    </source>
</evidence>
<keyword evidence="5" id="KW-0413">Isomerase</keyword>
<dbReference type="EC" id="5.6.2.4" evidence="7"/>
<dbReference type="Pfam" id="PF13361">
    <property type="entry name" value="UvrD_C"/>
    <property type="match status" value="1"/>
</dbReference>
<dbReference type="CDD" id="cd17932">
    <property type="entry name" value="DEXQc_UvrD"/>
    <property type="match status" value="1"/>
</dbReference>
<dbReference type="AlphaFoldDB" id="A0A382D9D1"/>
<dbReference type="Gene3D" id="1.10.486.10">
    <property type="entry name" value="PCRA, domain 4"/>
    <property type="match status" value="1"/>
</dbReference>
<protein>
    <recommendedName>
        <fullName evidence="7">DNA 3'-5' helicase</fullName>
        <ecNumber evidence="7">5.6.2.4</ecNumber>
    </recommendedName>
</protein>
<feature type="non-terminal residue" evidence="12">
    <location>
        <position position="1"/>
    </location>
</feature>
<dbReference type="InterPro" id="IPR014016">
    <property type="entry name" value="UvrD-like_ATP-bd"/>
</dbReference>
<keyword evidence="1" id="KW-0547">Nucleotide-binding</keyword>
<evidence type="ECO:0000256" key="3">
    <source>
        <dbReference type="ARBA" id="ARBA00022806"/>
    </source>
</evidence>